<dbReference type="AlphaFoldDB" id="A0A7K1U046"/>
<evidence type="ECO:0000313" key="1">
    <source>
        <dbReference type="EMBL" id="MVT07732.1"/>
    </source>
</evidence>
<evidence type="ECO:0000313" key="2">
    <source>
        <dbReference type="Proteomes" id="UP000461730"/>
    </source>
</evidence>
<name>A0A7K1U046_9BACT</name>
<proteinExistence type="predicted"/>
<organism evidence="1 2">
    <name type="scientific">Chitinophaga tropicalis</name>
    <dbReference type="NCBI Taxonomy" id="2683588"/>
    <lineage>
        <taxon>Bacteria</taxon>
        <taxon>Pseudomonadati</taxon>
        <taxon>Bacteroidota</taxon>
        <taxon>Chitinophagia</taxon>
        <taxon>Chitinophagales</taxon>
        <taxon>Chitinophagaceae</taxon>
        <taxon>Chitinophaga</taxon>
    </lineage>
</organism>
<dbReference type="Pfam" id="PF19514">
    <property type="entry name" value="MobC_2"/>
    <property type="match status" value="1"/>
</dbReference>
<comment type="caution">
    <text evidence="1">The sequence shown here is derived from an EMBL/GenBank/DDBJ whole genome shotgun (WGS) entry which is preliminary data.</text>
</comment>
<accession>A0A7K1U046</accession>
<dbReference type="InterPro" id="IPR045788">
    <property type="entry name" value="MobC_2"/>
</dbReference>
<dbReference type="Proteomes" id="UP000461730">
    <property type="component" value="Unassembled WGS sequence"/>
</dbReference>
<gene>
    <name evidence="1" type="primary">mobC</name>
    <name evidence="1" type="ORF">GO493_05625</name>
</gene>
<reference evidence="1 2" key="1">
    <citation type="submission" date="2019-12" db="EMBL/GenBank/DDBJ databases">
        <title>Chitinophaga sp. strain ysch24 (GDMCC 1.1355), whole genome shotgun sequence.</title>
        <authorList>
            <person name="Zhang X."/>
        </authorList>
    </citation>
    <scope>NUCLEOTIDE SEQUENCE [LARGE SCALE GENOMIC DNA]</scope>
    <source>
        <strain evidence="2">ysch24</strain>
    </source>
</reference>
<dbReference type="RefSeq" id="WP_157305112.1">
    <property type="nucleotide sequence ID" value="NZ_WRXN01000001.1"/>
</dbReference>
<keyword evidence="2" id="KW-1185">Reference proteome</keyword>
<protein>
    <submittedName>
        <fullName evidence="1">Plasmid mobilization relaxosome protein MobC</fullName>
    </submittedName>
</protein>
<sequence>MARKPSPKPEQLYVRSVRTRVTEKVYQRLQYMVSEGDCNSVGEAARRILSGDKIAIFYVDNSLNVPMQRLVEIRQELRDIGVNINQVTRYFNSSTGSDKKLFHSLNVLERYQQVNERVDELLEIVKALSKKWLQK</sequence>
<dbReference type="EMBL" id="WRXN01000001">
    <property type="protein sequence ID" value="MVT07732.1"/>
    <property type="molecule type" value="Genomic_DNA"/>
</dbReference>